<evidence type="ECO:0000313" key="4">
    <source>
        <dbReference type="Proteomes" id="UP000315226"/>
    </source>
</evidence>
<comment type="caution">
    <text evidence="3">The sequence shown here is derived from an EMBL/GenBank/DDBJ whole genome shotgun (WGS) entry which is preliminary data.</text>
</comment>
<organism evidence="3 4">
    <name type="scientific">Streptomyces gardneri</name>
    <dbReference type="NCBI Taxonomy" id="66892"/>
    <lineage>
        <taxon>Bacteria</taxon>
        <taxon>Bacillati</taxon>
        <taxon>Actinomycetota</taxon>
        <taxon>Actinomycetes</taxon>
        <taxon>Kitasatosporales</taxon>
        <taxon>Streptomycetaceae</taxon>
        <taxon>Streptomyces</taxon>
    </lineage>
</organism>
<proteinExistence type="predicted"/>
<dbReference type="EMBL" id="BJMN01000020">
    <property type="protein sequence ID" value="GEB57633.1"/>
    <property type="molecule type" value="Genomic_DNA"/>
</dbReference>
<gene>
    <name evidence="3" type="ORF">SGA01_32380</name>
</gene>
<evidence type="ECO:0000256" key="1">
    <source>
        <dbReference type="ARBA" id="ARBA00022729"/>
    </source>
</evidence>
<evidence type="ECO:0000313" key="3">
    <source>
        <dbReference type="EMBL" id="GEB57633.1"/>
    </source>
</evidence>
<name>A0A4Y3RLN9_9ACTN</name>
<feature type="signal peptide" evidence="2">
    <location>
        <begin position="1"/>
        <end position="27"/>
    </location>
</feature>
<dbReference type="InterPro" id="IPR028994">
    <property type="entry name" value="Integrin_alpha_N"/>
</dbReference>
<keyword evidence="4" id="KW-1185">Reference proteome</keyword>
<dbReference type="RefSeq" id="WP_141297167.1">
    <property type="nucleotide sequence ID" value="NZ_BJMN01000020.1"/>
</dbReference>
<dbReference type="PANTHER" id="PTHR44103:SF1">
    <property type="entry name" value="PROPROTEIN CONVERTASE P"/>
    <property type="match status" value="1"/>
</dbReference>
<evidence type="ECO:0000256" key="2">
    <source>
        <dbReference type="SAM" id="SignalP"/>
    </source>
</evidence>
<evidence type="ECO:0008006" key="5">
    <source>
        <dbReference type="Google" id="ProtNLM"/>
    </source>
</evidence>
<dbReference type="OrthoDB" id="3919299at2"/>
<keyword evidence="1 2" id="KW-0732">Signal</keyword>
<dbReference type="AlphaFoldDB" id="A0A4Y3RLN9"/>
<dbReference type="Pfam" id="PF13517">
    <property type="entry name" value="FG-GAP_3"/>
    <property type="match status" value="1"/>
</dbReference>
<protein>
    <recommendedName>
        <fullName evidence="5">VCBS repeat-containing protein</fullName>
    </recommendedName>
</protein>
<reference evidence="3 4" key="1">
    <citation type="submission" date="2019-06" db="EMBL/GenBank/DDBJ databases">
        <title>Whole genome shotgun sequence of Streptomyces gardneri NBRC 12865.</title>
        <authorList>
            <person name="Hosoyama A."/>
            <person name="Uohara A."/>
            <person name="Ohji S."/>
            <person name="Ichikawa N."/>
        </authorList>
    </citation>
    <scope>NUCLEOTIDE SEQUENCE [LARGE SCALE GENOMIC DNA]</scope>
    <source>
        <strain evidence="3 4">NBRC 12865</strain>
    </source>
</reference>
<dbReference type="PANTHER" id="PTHR44103">
    <property type="entry name" value="PROPROTEIN CONVERTASE P"/>
    <property type="match status" value="1"/>
</dbReference>
<sequence length="571" mass="59190">MRRILGAGIAAALLVTGGVVGTGTAVAAGDPTFYFDPVVGGVLMPGEGRVELSPDGWGGQTSGQPDGTYVYALSKKPLTDATWAGGGLPAGLKVERADGCAPKAGKVGVYLCDLPGWGNPGPEVSATSTAANGTTAYFGLVYVPRGSSIDAGIKEAQTAASKPIGTRRSHATITVRTRAHVAQNTMTLSTPTLPAGGTVKHTLKLHAVDKGHLTLNLSAAPGFRNWDEGELKVTADGISAGGAAGAACDHSLGEVGSFRCDVTKPGDYTITYGLKAAATAPAWRVRTLATYEVFTFGTGNPEKVSDFGVSSPVPVIQRYRIVGRDAEGWLWDYTGTGKASAPFSWTNPVGGQFNWNTYSALTRLGPVTVQSTGPGAVARDKGGVLWFYRMSGDGGIYTESRLKVGGGWNAFNLLAGASDLTGDKKADLLARDTAGVLWLYPGTGTATAPFGTRVRIGAGWGAYNSLVGGTDVTGDGKADLVARDTAGKQWLYAGTGAAAKPFGDRKQIGYGWQSYNSMVAPGDLNSDGKADLVARDSSGTLWYYAGTGVATKPYATRARIGSGWQRYNLLF</sequence>
<feature type="chain" id="PRO_5021225951" description="VCBS repeat-containing protein" evidence="2">
    <location>
        <begin position="28"/>
        <end position="571"/>
    </location>
</feature>
<dbReference type="SUPFAM" id="SSF69318">
    <property type="entry name" value="Integrin alpha N-terminal domain"/>
    <property type="match status" value="1"/>
</dbReference>
<dbReference type="Gene3D" id="2.115.10.10">
    <property type="entry name" value="Tachylectin 2"/>
    <property type="match status" value="1"/>
</dbReference>
<dbReference type="InterPro" id="IPR013517">
    <property type="entry name" value="FG-GAP"/>
</dbReference>
<accession>A0A4Y3RLN9</accession>
<dbReference type="Proteomes" id="UP000315226">
    <property type="component" value="Unassembled WGS sequence"/>
</dbReference>